<accession>A0A5N6PTI3</accession>
<organism evidence="2 3">
    <name type="scientific">Mikania micrantha</name>
    <name type="common">bitter vine</name>
    <dbReference type="NCBI Taxonomy" id="192012"/>
    <lineage>
        <taxon>Eukaryota</taxon>
        <taxon>Viridiplantae</taxon>
        <taxon>Streptophyta</taxon>
        <taxon>Embryophyta</taxon>
        <taxon>Tracheophyta</taxon>
        <taxon>Spermatophyta</taxon>
        <taxon>Magnoliopsida</taxon>
        <taxon>eudicotyledons</taxon>
        <taxon>Gunneridae</taxon>
        <taxon>Pentapetalae</taxon>
        <taxon>asterids</taxon>
        <taxon>campanulids</taxon>
        <taxon>Asterales</taxon>
        <taxon>Asteraceae</taxon>
        <taxon>Asteroideae</taxon>
        <taxon>Heliantheae alliance</taxon>
        <taxon>Eupatorieae</taxon>
        <taxon>Mikania</taxon>
    </lineage>
</organism>
<proteinExistence type="predicted"/>
<dbReference type="EMBL" id="SZYD01000003">
    <property type="protein sequence ID" value="KAD6796487.1"/>
    <property type="molecule type" value="Genomic_DNA"/>
</dbReference>
<name>A0A5N6PTI3_9ASTR</name>
<keyword evidence="1" id="KW-0472">Membrane</keyword>
<reference evidence="2 3" key="1">
    <citation type="submission" date="2019-05" db="EMBL/GenBank/DDBJ databases">
        <title>Mikania micrantha, genome provides insights into the molecular mechanism of rapid growth.</title>
        <authorList>
            <person name="Liu B."/>
        </authorList>
    </citation>
    <scope>NUCLEOTIDE SEQUENCE [LARGE SCALE GENOMIC DNA]</scope>
    <source>
        <strain evidence="2">NLD-2019</strain>
        <tissue evidence="2">Leaf</tissue>
    </source>
</reference>
<keyword evidence="1" id="KW-1133">Transmembrane helix</keyword>
<dbReference type="AlphaFoldDB" id="A0A5N6PTI3"/>
<keyword evidence="1" id="KW-0812">Transmembrane</keyword>
<evidence type="ECO:0000313" key="2">
    <source>
        <dbReference type="EMBL" id="KAD6796487.1"/>
    </source>
</evidence>
<protein>
    <submittedName>
        <fullName evidence="2">Uncharacterized protein</fullName>
    </submittedName>
</protein>
<dbReference type="Proteomes" id="UP000326396">
    <property type="component" value="Linkage Group LG11"/>
</dbReference>
<comment type="caution">
    <text evidence="2">The sequence shown here is derived from an EMBL/GenBank/DDBJ whole genome shotgun (WGS) entry which is preliminary data.</text>
</comment>
<sequence>MWKGDGGGHGLGQQGWQVCGSLMVCLEAGSIWVVRVHIWIGLGYIVAVGQLSLGWDVEIWSAHGSGSFWFILKAVEGRWATLLVGSIGGTCMWVTCGLWHVFWQLGLLWDYGFILFLKGLCYCWWDMFLPTMVIPWFDVFLACTAAAIPWLAAAPAWPACCYPFLAAAGLRPLLSHEGLHCGIGLRVLLEFLLDFGVYGLL</sequence>
<gene>
    <name evidence="2" type="ORF">E3N88_07383</name>
</gene>
<evidence type="ECO:0000256" key="1">
    <source>
        <dbReference type="SAM" id="Phobius"/>
    </source>
</evidence>
<feature type="transmembrane region" description="Helical" evidence="1">
    <location>
        <begin position="79"/>
        <end position="102"/>
    </location>
</feature>
<feature type="transmembrane region" description="Helical" evidence="1">
    <location>
        <begin position="108"/>
        <end position="125"/>
    </location>
</feature>
<evidence type="ECO:0000313" key="3">
    <source>
        <dbReference type="Proteomes" id="UP000326396"/>
    </source>
</evidence>
<keyword evidence="3" id="KW-1185">Reference proteome</keyword>
<feature type="transmembrane region" description="Helical" evidence="1">
    <location>
        <begin position="137"/>
        <end position="157"/>
    </location>
</feature>